<protein>
    <submittedName>
        <fullName evidence="1">Uncharacterized protein</fullName>
    </submittedName>
</protein>
<keyword evidence="2" id="KW-1185">Reference proteome</keyword>
<dbReference type="Proteomes" id="UP000184268">
    <property type="component" value="Unassembled WGS sequence"/>
</dbReference>
<name>A0A1M5XZH8_9GAMM</name>
<dbReference type="AlphaFoldDB" id="A0A1M5XZH8"/>
<organism evidence="1 2">
    <name type="scientific">Ferrimonas marina</name>
    <dbReference type="NCBI Taxonomy" id="299255"/>
    <lineage>
        <taxon>Bacteria</taxon>
        <taxon>Pseudomonadati</taxon>
        <taxon>Pseudomonadota</taxon>
        <taxon>Gammaproteobacteria</taxon>
        <taxon>Alteromonadales</taxon>
        <taxon>Ferrimonadaceae</taxon>
        <taxon>Ferrimonas</taxon>
    </lineage>
</organism>
<sequence length="167" mass="18398">MRSQQGGTLLSLVAALAILGLLWHYGWPGAGLSGAGQAAQLKRLQPGLNAQLMTLVSQARAEAGLARIEDRVATLSTSLGPWQLVASWPKNRSGDRQRHYLLELLNPGWAAEPTEHSSLQRRAQYGPYHSLETAQWSRIGFGDLEHGNCFLEYRPGEGFQPHLTECR</sequence>
<dbReference type="RefSeq" id="WP_143165754.1">
    <property type="nucleotide sequence ID" value="NZ_FQXG01000006.1"/>
</dbReference>
<proteinExistence type="predicted"/>
<evidence type="ECO:0000313" key="1">
    <source>
        <dbReference type="EMBL" id="SHI04984.1"/>
    </source>
</evidence>
<dbReference type="EMBL" id="FQXG01000006">
    <property type="protein sequence ID" value="SHI04984.1"/>
    <property type="molecule type" value="Genomic_DNA"/>
</dbReference>
<dbReference type="STRING" id="299255.SAMN02745129_3821"/>
<accession>A0A1M5XZH8</accession>
<evidence type="ECO:0000313" key="2">
    <source>
        <dbReference type="Proteomes" id="UP000184268"/>
    </source>
</evidence>
<gene>
    <name evidence="1" type="ORF">SAMN02745129_3821</name>
</gene>
<reference evidence="2" key="1">
    <citation type="submission" date="2016-11" db="EMBL/GenBank/DDBJ databases">
        <authorList>
            <person name="Varghese N."/>
            <person name="Submissions S."/>
        </authorList>
    </citation>
    <scope>NUCLEOTIDE SEQUENCE [LARGE SCALE GENOMIC DNA]</scope>
    <source>
        <strain evidence="2">DSM 16917</strain>
    </source>
</reference>